<dbReference type="AlphaFoldDB" id="A0A2N6KCJ8"/>
<comment type="caution">
    <text evidence="2">The sequence shown here is derived from an EMBL/GenBank/DDBJ whole genome shotgun (WGS) entry which is preliminary data.</text>
</comment>
<accession>A0A2N6KCJ8</accession>
<reference evidence="2 3" key="1">
    <citation type="submission" date="2017-07" db="EMBL/GenBank/DDBJ databases">
        <title>Genomes of Fischerella (Mastigocladus) sp. strains.</title>
        <authorList>
            <person name="Miller S.R."/>
        </authorList>
    </citation>
    <scope>NUCLEOTIDE SEQUENCE [LARGE SCALE GENOMIC DNA]</scope>
    <source>
        <strain evidence="2 3">CCMEE 5268</strain>
    </source>
</reference>
<evidence type="ECO:0000313" key="3">
    <source>
        <dbReference type="Proteomes" id="UP000235025"/>
    </source>
</evidence>
<protein>
    <submittedName>
        <fullName evidence="2">Uncharacterized protein</fullName>
    </submittedName>
</protein>
<keyword evidence="1" id="KW-1133">Transmembrane helix</keyword>
<name>A0A2N6KCJ8_9CYAN</name>
<dbReference type="EMBL" id="NMQA01000243">
    <property type="protein sequence ID" value="PLZ96380.1"/>
    <property type="molecule type" value="Genomic_DNA"/>
</dbReference>
<evidence type="ECO:0000256" key="1">
    <source>
        <dbReference type="SAM" id="Phobius"/>
    </source>
</evidence>
<organism evidence="2 3">
    <name type="scientific">Fischerella thermalis CCMEE 5268</name>
    <dbReference type="NCBI Taxonomy" id="2019662"/>
    <lineage>
        <taxon>Bacteria</taxon>
        <taxon>Bacillati</taxon>
        <taxon>Cyanobacteriota</taxon>
        <taxon>Cyanophyceae</taxon>
        <taxon>Nostocales</taxon>
        <taxon>Hapalosiphonaceae</taxon>
        <taxon>Fischerella</taxon>
    </lineage>
</organism>
<keyword evidence="1" id="KW-0472">Membrane</keyword>
<proteinExistence type="predicted"/>
<dbReference type="Proteomes" id="UP000235025">
    <property type="component" value="Unassembled WGS sequence"/>
</dbReference>
<evidence type="ECO:0000313" key="2">
    <source>
        <dbReference type="EMBL" id="PLZ96380.1"/>
    </source>
</evidence>
<keyword evidence="1" id="KW-0812">Transmembrane</keyword>
<gene>
    <name evidence="2" type="ORF">CEN50_18835</name>
</gene>
<sequence>MGFLDIVGFCILMLVNCFGIFFLLNVYLLFYIFKVYVLPGQFETVLLRVIAAEITDRREEFLYSLTILQSHLNIKQTHYNFSLKSL</sequence>
<feature type="transmembrane region" description="Helical" evidence="1">
    <location>
        <begin position="6"/>
        <end position="33"/>
    </location>
</feature>